<evidence type="ECO:0000313" key="4">
    <source>
        <dbReference type="EMBL" id="RLE11612.1"/>
    </source>
</evidence>
<dbReference type="GO" id="GO:0050661">
    <property type="term" value="F:NADP binding"/>
    <property type="evidence" value="ECO:0007669"/>
    <property type="project" value="TreeGrafter"/>
</dbReference>
<dbReference type="SUPFAM" id="SSF48179">
    <property type="entry name" value="6-phosphogluconate dehydrogenase C-terminal domain-like"/>
    <property type="match status" value="1"/>
</dbReference>
<dbReference type="PANTHER" id="PTHR43765">
    <property type="entry name" value="2-DEHYDROPANTOATE 2-REDUCTASE-RELATED"/>
    <property type="match status" value="1"/>
</dbReference>
<dbReference type="GO" id="GO:0005737">
    <property type="term" value="C:cytoplasm"/>
    <property type="evidence" value="ECO:0007669"/>
    <property type="project" value="TreeGrafter"/>
</dbReference>
<dbReference type="InterPro" id="IPR013328">
    <property type="entry name" value="6PGD_dom2"/>
</dbReference>
<gene>
    <name evidence="4" type="ORF">DRJ04_07725</name>
</gene>
<dbReference type="Gene3D" id="1.10.1040.10">
    <property type="entry name" value="N-(1-d-carboxylethyl)-l-norvaline Dehydrogenase, domain 2"/>
    <property type="match status" value="1"/>
</dbReference>
<feature type="domain" description="Ketopantoate reductase C-terminal" evidence="3">
    <location>
        <begin position="4"/>
        <end position="127"/>
    </location>
</feature>
<dbReference type="InterPro" id="IPR050838">
    <property type="entry name" value="Ketopantoate_reductase"/>
</dbReference>
<dbReference type="GO" id="GO:0008677">
    <property type="term" value="F:2-dehydropantoate 2-reductase activity"/>
    <property type="evidence" value="ECO:0007669"/>
    <property type="project" value="TreeGrafter"/>
</dbReference>
<name>A0A662DBW6_UNCAE</name>
<dbReference type="InterPro" id="IPR013752">
    <property type="entry name" value="KPA_reductase"/>
</dbReference>
<proteinExistence type="predicted"/>
<dbReference type="Pfam" id="PF08546">
    <property type="entry name" value="ApbA_C"/>
    <property type="match status" value="1"/>
</dbReference>
<dbReference type="Proteomes" id="UP000280417">
    <property type="component" value="Unassembled WGS sequence"/>
</dbReference>
<sequence>MSKNIKMEIWKKAVINCAINPVGAITGMKNGELIKNEYTAKIMALVVSECIEVAEKEGIAFDEDIFKKTEKIAELTSENENSMLQDIKKRKKTEIEFLNGKVTKIAESHGLKSPYNRTLYFLIKSMEKRYRKDLY</sequence>
<dbReference type="InterPro" id="IPR008927">
    <property type="entry name" value="6-PGluconate_DH-like_C_sf"/>
</dbReference>
<comment type="caution">
    <text evidence="4">The sequence shown here is derived from an EMBL/GenBank/DDBJ whole genome shotgun (WGS) entry which is preliminary data.</text>
</comment>
<keyword evidence="2" id="KW-0560">Oxidoreductase</keyword>
<evidence type="ECO:0000256" key="1">
    <source>
        <dbReference type="ARBA" id="ARBA00022857"/>
    </source>
</evidence>
<accession>A0A662DBW6</accession>
<reference evidence="4 5" key="1">
    <citation type="submission" date="2018-06" db="EMBL/GenBank/DDBJ databases">
        <title>Extensive metabolic versatility and redundancy in microbially diverse, dynamic hydrothermal sediments.</title>
        <authorList>
            <person name="Dombrowski N."/>
            <person name="Teske A."/>
            <person name="Baker B.J."/>
        </authorList>
    </citation>
    <scope>NUCLEOTIDE SEQUENCE [LARGE SCALE GENOMIC DNA]</scope>
    <source>
        <strain evidence="4">B3_G15</strain>
    </source>
</reference>
<dbReference type="AlphaFoldDB" id="A0A662DBW6"/>
<dbReference type="PANTHER" id="PTHR43765:SF2">
    <property type="entry name" value="2-DEHYDROPANTOATE 2-REDUCTASE"/>
    <property type="match status" value="1"/>
</dbReference>
<organism evidence="4 5">
    <name type="scientific">Aerophobetes bacterium</name>
    <dbReference type="NCBI Taxonomy" id="2030807"/>
    <lineage>
        <taxon>Bacteria</taxon>
        <taxon>Candidatus Aerophobota</taxon>
    </lineage>
</organism>
<evidence type="ECO:0000313" key="5">
    <source>
        <dbReference type="Proteomes" id="UP000280417"/>
    </source>
</evidence>
<dbReference type="EMBL" id="QMQA01000235">
    <property type="protein sequence ID" value="RLE11612.1"/>
    <property type="molecule type" value="Genomic_DNA"/>
</dbReference>
<keyword evidence="1" id="KW-0521">NADP</keyword>
<evidence type="ECO:0000259" key="3">
    <source>
        <dbReference type="Pfam" id="PF08546"/>
    </source>
</evidence>
<dbReference type="FunFam" id="1.10.1040.10:FF:000017">
    <property type="entry name" value="2-dehydropantoate 2-reductase"/>
    <property type="match status" value="1"/>
</dbReference>
<protein>
    <recommendedName>
        <fullName evidence="3">Ketopantoate reductase C-terminal domain-containing protein</fullName>
    </recommendedName>
</protein>
<evidence type="ECO:0000256" key="2">
    <source>
        <dbReference type="ARBA" id="ARBA00023002"/>
    </source>
</evidence>